<dbReference type="OrthoDB" id="3896938at2"/>
<sequence length="243" mass="28132">MYRLAKKLISKLISKQTLFRYELTLRRAYATIYSGDKHECGICHKKLSRFIVLENNNILCPNCGSLARDRRLVSLLNSGFLDKGITVLDFSPSRSVYRELNKNSSINYLSTDLSGNFFAKYSFDITNLDLEDESVDLIICYHILEHIENDSKAMSELYRVLKPKGKCIIQTPFKDRDIYEDFSITSPEEREIHFGQDDHVRVYSVNGLKERLEKTGFSVSVNEYKEDNYLGLKKENILITAKN</sequence>
<dbReference type="GO" id="GO:0032259">
    <property type="term" value="P:methylation"/>
    <property type="evidence" value="ECO:0007669"/>
    <property type="project" value="UniProtKB-KW"/>
</dbReference>
<dbReference type="Pfam" id="PF08241">
    <property type="entry name" value="Methyltransf_11"/>
    <property type="match status" value="1"/>
</dbReference>
<evidence type="ECO:0000259" key="1">
    <source>
        <dbReference type="Pfam" id="PF08241"/>
    </source>
</evidence>
<keyword evidence="2" id="KW-0489">Methyltransferase</keyword>
<dbReference type="RefSeq" id="WP_129751875.1">
    <property type="nucleotide sequence ID" value="NZ_JUIW01000009.1"/>
</dbReference>
<dbReference type="AlphaFoldDB" id="A0A444W7J9"/>
<name>A0A444W7J9_9FLAO</name>
<dbReference type="SUPFAM" id="SSF53335">
    <property type="entry name" value="S-adenosyl-L-methionine-dependent methyltransferases"/>
    <property type="match status" value="1"/>
</dbReference>
<feature type="domain" description="Methyltransferase type 11" evidence="1">
    <location>
        <begin position="121"/>
        <end position="169"/>
    </location>
</feature>
<dbReference type="Gene3D" id="3.40.50.150">
    <property type="entry name" value="Vaccinia Virus protein VP39"/>
    <property type="match status" value="1"/>
</dbReference>
<evidence type="ECO:0000313" key="3">
    <source>
        <dbReference type="Proteomes" id="UP000289775"/>
    </source>
</evidence>
<keyword evidence="3" id="KW-1185">Reference proteome</keyword>
<proteinExistence type="predicted"/>
<accession>A0A444W7J9</accession>
<reference evidence="2 3" key="1">
    <citation type="submission" date="2014-12" db="EMBL/GenBank/DDBJ databases">
        <title>Genome sequence of Flavobacterium beibuense RSKm HC5.</title>
        <authorList>
            <person name="Kim J.F."/>
            <person name="Song J.Y."/>
            <person name="Kwak M.-J."/>
            <person name="Lee S.-W."/>
        </authorList>
    </citation>
    <scope>NUCLEOTIDE SEQUENCE [LARGE SCALE GENOMIC DNA]</scope>
    <source>
        <strain evidence="2 3">RSKm HC5</strain>
    </source>
</reference>
<keyword evidence="2" id="KW-0808">Transferase</keyword>
<dbReference type="InterPro" id="IPR013216">
    <property type="entry name" value="Methyltransf_11"/>
</dbReference>
<gene>
    <name evidence="2" type="ORF">NU09_2790</name>
</gene>
<protein>
    <submittedName>
        <fullName evidence="2">Methyltransferase family protein</fullName>
    </submittedName>
</protein>
<dbReference type="PANTHER" id="PTHR43861">
    <property type="entry name" value="TRANS-ACONITATE 2-METHYLTRANSFERASE-RELATED"/>
    <property type="match status" value="1"/>
</dbReference>
<dbReference type="InterPro" id="IPR029063">
    <property type="entry name" value="SAM-dependent_MTases_sf"/>
</dbReference>
<dbReference type="Proteomes" id="UP000289775">
    <property type="component" value="Unassembled WGS sequence"/>
</dbReference>
<comment type="caution">
    <text evidence="2">The sequence shown here is derived from an EMBL/GenBank/DDBJ whole genome shotgun (WGS) entry which is preliminary data.</text>
</comment>
<dbReference type="GO" id="GO:0008757">
    <property type="term" value="F:S-adenosylmethionine-dependent methyltransferase activity"/>
    <property type="evidence" value="ECO:0007669"/>
    <property type="project" value="InterPro"/>
</dbReference>
<organism evidence="2 3">
    <name type="scientific">Flavobacterium beibuense</name>
    <dbReference type="NCBI Taxonomy" id="657326"/>
    <lineage>
        <taxon>Bacteria</taxon>
        <taxon>Pseudomonadati</taxon>
        <taxon>Bacteroidota</taxon>
        <taxon>Flavobacteriia</taxon>
        <taxon>Flavobacteriales</taxon>
        <taxon>Flavobacteriaceae</taxon>
        <taxon>Flavobacterium</taxon>
    </lineage>
</organism>
<evidence type="ECO:0000313" key="2">
    <source>
        <dbReference type="EMBL" id="RYJ41865.1"/>
    </source>
</evidence>
<dbReference type="EMBL" id="JUIW01000009">
    <property type="protein sequence ID" value="RYJ41865.1"/>
    <property type="molecule type" value="Genomic_DNA"/>
</dbReference>